<dbReference type="EMBL" id="JMCC02000018">
    <property type="protein sequence ID" value="KIG17893.1"/>
    <property type="molecule type" value="Genomic_DNA"/>
</dbReference>
<dbReference type="AlphaFoldDB" id="A0A0C2A3D7"/>
<dbReference type="Proteomes" id="UP000031599">
    <property type="component" value="Unassembled WGS sequence"/>
</dbReference>
<comment type="caution">
    <text evidence="2">The sequence shown here is derived from an EMBL/GenBank/DDBJ whole genome shotgun (WGS) entry which is preliminary data.</text>
</comment>
<evidence type="ECO:0000313" key="2">
    <source>
        <dbReference type="EMBL" id="KIG17893.1"/>
    </source>
</evidence>
<sequence>MVTTGLMKLLGDNINKNIDSGANVTVTAEPPDKVGSVTNKISLYMYHVAEEAYYKNMEGPGSNPRSIARTPMGLCLFYILTAHHESSEPEFDPLTQQRIMGYALKTIHDYPVLFDSTKIDDETILPSALVGHNNPVQIIMRPTAPEDAIAFWGTEDQQTARLSAYYEVRVMLLEPDAPTNMPAPVLSLGTFLYQMGSPHFECTQSELPFTLPAAAGGGAQLVQASPARVSGDSADPVRNRLELLGHNLLSGQSRQLWLRNQRWTGVAQPDGTGGPVPVDLQIAANGLAGWALTTTDSQLQLDIGKQLTFINELDAPTVLDVFPGIYTAFLSVTLEQRMVGGQLVPITNDSNEVALVVIPRIKNVVQVGTNRLELEIEPTFALDDSDIELSVIVDGQVYVAQALNPVEDLDEAGQFEVDSPTKLTLQALFDTTEAGDHATRIIVNGAESAPFWTELP</sequence>
<protein>
    <recommendedName>
        <fullName evidence="1">Pvc16 N-terminal domain-containing protein</fullName>
    </recommendedName>
</protein>
<reference evidence="2 3" key="1">
    <citation type="submission" date="2014-12" db="EMBL/GenBank/DDBJ databases">
        <title>Genome assembly of Enhygromyxa salina DSM 15201.</title>
        <authorList>
            <person name="Sharma G."/>
            <person name="Subramanian S."/>
        </authorList>
    </citation>
    <scope>NUCLEOTIDE SEQUENCE [LARGE SCALE GENOMIC DNA]</scope>
    <source>
        <strain evidence="2 3">DSM 15201</strain>
    </source>
</reference>
<gene>
    <name evidence="2" type="ORF">DB30_02516</name>
</gene>
<feature type="domain" description="Pvc16 N-terminal" evidence="1">
    <location>
        <begin position="2"/>
        <end position="186"/>
    </location>
</feature>
<evidence type="ECO:0000259" key="1">
    <source>
        <dbReference type="Pfam" id="PF14065"/>
    </source>
</evidence>
<evidence type="ECO:0000313" key="3">
    <source>
        <dbReference type="Proteomes" id="UP000031599"/>
    </source>
</evidence>
<accession>A0A0C2A3D7</accession>
<dbReference type="Pfam" id="PF14065">
    <property type="entry name" value="Pvc16_N"/>
    <property type="match status" value="1"/>
</dbReference>
<dbReference type="InterPro" id="IPR025351">
    <property type="entry name" value="Pvc16_N"/>
</dbReference>
<organism evidence="2 3">
    <name type="scientific">Enhygromyxa salina</name>
    <dbReference type="NCBI Taxonomy" id="215803"/>
    <lineage>
        <taxon>Bacteria</taxon>
        <taxon>Pseudomonadati</taxon>
        <taxon>Myxococcota</taxon>
        <taxon>Polyangia</taxon>
        <taxon>Nannocystales</taxon>
        <taxon>Nannocystaceae</taxon>
        <taxon>Enhygromyxa</taxon>
    </lineage>
</organism>
<proteinExistence type="predicted"/>
<name>A0A0C2A3D7_9BACT</name>